<evidence type="ECO:0000313" key="3">
    <source>
        <dbReference type="Proteomes" id="UP000093336"/>
    </source>
</evidence>
<feature type="compositionally biased region" description="Basic and acidic residues" evidence="1">
    <location>
        <begin position="214"/>
        <end position="239"/>
    </location>
</feature>
<proteinExistence type="predicted"/>
<comment type="caution">
    <text evidence="2">The sequence shown here is derived from an EMBL/GenBank/DDBJ whole genome shotgun (WGS) entry which is preliminary data.</text>
</comment>
<keyword evidence="3" id="KW-1185">Reference proteome</keyword>
<dbReference type="RefSeq" id="WP_065621230.1">
    <property type="nucleotide sequence ID" value="NZ_LYOZ01000052.1"/>
</dbReference>
<sequence>MNHTSFGKNPCAANSLSTTVEDYALFVQAWMNDKQLQYAFEPQINMSNDPWAQEVVSNKEDLKYVAECLGFQLELDENGKPLTAFKTGDMGPWRRWVAIDLNEDMRQRRATVYFAKGPELDGNGHILAETLMDGYQLSHGLYWFKEKYGFATNLEQNWEALQKMRCDRGMAYQDRSPKLPKRKEVTEPIDSTQKMFQIIPPRPKSTLKTIEFQKKETHSNKSIQDVEERKDKKVQEARKFNPSPLSTSYDLYKGFNSNF</sequence>
<dbReference type="EMBL" id="LYOZ01000052">
    <property type="protein sequence ID" value="OCH97016.1"/>
    <property type="molecule type" value="Genomic_DNA"/>
</dbReference>
<dbReference type="Proteomes" id="UP000093336">
    <property type="component" value="Unassembled WGS sequence"/>
</dbReference>
<name>A0ABX2XS03_9GAMM</name>
<protein>
    <submittedName>
        <fullName evidence="2">Uncharacterized protein</fullName>
    </submittedName>
</protein>
<accession>A0ABX2XS03</accession>
<dbReference type="InterPro" id="IPR012338">
    <property type="entry name" value="Beta-lactam/transpept-like"/>
</dbReference>
<reference evidence="2 3" key="1">
    <citation type="submission" date="2016-05" db="EMBL/GenBank/DDBJ databases">
        <authorList>
            <person name="Prochazka B."/>
            <person name="Indra A."/>
            <person name="Hasenberger P."/>
            <person name="Blaschitz M."/>
            <person name="Wagner L."/>
            <person name="Wewalka G."/>
            <person name="Sorschag S."/>
            <person name="Schmid D."/>
            <person name="Ruppitsch W."/>
        </authorList>
    </citation>
    <scope>NUCLEOTIDE SEQUENCE [LARGE SCALE GENOMIC DNA]</scope>
    <source>
        <strain evidence="2 3">974010_12</strain>
    </source>
</reference>
<gene>
    <name evidence="2" type="ORF">A8135_05120</name>
</gene>
<evidence type="ECO:0000256" key="1">
    <source>
        <dbReference type="SAM" id="MobiDB-lite"/>
    </source>
</evidence>
<organism evidence="2 3">
    <name type="scientific">Legionella jamestowniensis</name>
    <dbReference type="NCBI Taxonomy" id="455"/>
    <lineage>
        <taxon>Bacteria</taxon>
        <taxon>Pseudomonadati</taxon>
        <taxon>Pseudomonadota</taxon>
        <taxon>Gammaproteobacteria</taxon>
        <taxon>Legionellales</taxon>
        <taxon>Legionellaceae</taxon>
        <taxon>Legionella</taxon>
    </lineage>
</organism>
<dbReference type="SUPFAM" id="SSF56601">
    <property type="entry name" value="beta-lactamase/transpeptidase-like"/>
    <property type="match status" value="1"/>
</dbReference>
<evidence type="ECO:0000313" key="2">
    <source>
        <dbReference type="EMBL" id="OCH97016.1"/>
    </source>
</evidence>
<feature type="region of interest" description="Disordered" evidence="1">
    <location>
        <begin position="214"/>
        <end position="245"/>
    </location>
</feature>